<dbReference type="Pfam" id="PF07332">
    <property type="entry name" value="Phage_holin_3_6"/>
    <property type="match status" value="1"/>
</dbReference>
<evidence type="ECO:0000313" key="3">
    <source>
        <dbReference type="Proteomes" id="UP001597327"/>
    </source>
</evidence>
<keyword evidence="1" id="KW-0472">Membrane</keyword>
<keyword evidence="3" id="KW-1185">Reference proteome</keyword>
<feature type="transmembrane region" description="Helical" evidence="1">
    <location>
        <begin position="89"/>
        <end position="111"/>
    </location>
</feature>
<comment type="caution">
    <text evidence="2">The sequence shown here is derived from an EMBL/GenBank/DDBJ whole genome shotgun (WGS) entry which is preliminary data.</text>
</comment>
<evidence type="ECO:0000256" key="1">
    <source>
        <dbReference type="SAM" id="Phobius"/>
    </source>
</evidence>
<name>A0ABW4JWP0_9HYPH</name>
<dbReference type="Proteomes" id="UP001597327">
    <property type="component" value="Unassembled WGS sequence"/>
</dbReference>
<reference evidence="3" key="1">
    <citation type="journal article" date="2019" name="Int. J. Syst. Evol. Microbiol.">
        <title>The Global Catalogue of Microorganisms (GCM) 10K type strain sequencing project: providing services to taxonomists for standard genome sequencing and annotation.</title>
        <authorList>
            <consortium name="The Broad Institute Genomics Platform"/>
            <consortium name="The Broad Institute Genome Sequencing Center for Infectious Disease"/>
            <person name="Wu L."/>
            <person name="Ma J."/>
        </authorList>
    </citation>
    <scope>NUCLEOTIDE SEQUENCE [LARGE SCALE GENOMIC DNA]</scope>
    <source>
        <strain evidence="3">JCM 3369</strain>
    </source>
</reference>
<keyword evidence="1" id="KW-0812">Transmembrane</keyword>
<evidence type="ECO:0000313" key="2">
    <source>
        <dbReference type="EMBL" id="MFD1695893.1"/>
    </source>
</evidence>
<dbReference type="RefSeq" id="WP_149893859.1">
    <property type="nucleotide sequence ID" value="NZ_JBHUFA010000002.1"/>
</dbReference>
<proteinExistence type="predicted"/>
<dbReference type="InterPro" id="IPR009937">
    <property type="entry name" value="Phage_holin_3_6"/>
</dbReference>
<organism evidence="2 3">
    <name type="scientific">Roseibium aestuarii</name>
    <dbReference type="NCBI Taxonomy" id="2600299"/>
    <lineage>
        <taxon>Bacteria</taxon>
        <taxon>Pseudomonadati</taxon>
        <taxon>Pseudomonadota</taxon>
        <taxon>Alphaproteobacteria</taxon>
        <taxon>Hyphomicrobiales</taxon>
        <taxon>Stappiaceae</taxon>
        <taxon>Roseibium</taxon>
    </lineage>
</organism>
<sequence>MRDEAHTSSQSRAGTGLPLGTLICELLGEISTLLRGEIRLAQAEMKREAVKLRSAGLWFAAAGFFAFSAFLALLASAHYALIAAGLPPYAAAGAIGVIAILGAGLSAWAGVSRLKSLNSPLERTAHQTAQDVRMIKESL</sequence>
<feature type="transmembrane region" description="Helical" evidence="1">
    <location>
        <begin position="55"/>
        <end position="77"/>
    </location>
</feature>
<gene>
    <name evidence="2" type="ORF">ACFSC7_10235</name>
</gene>
<keyword evidence="1" id="KW-1133">Transmembrane helix</keyword>
<accession>A0ABW4JWP0</accession>
<protein>
    <submittedName>
        <fullName evidence="2">Phage holin family protein</fullName>
    </submittedName>
</protein>
<dbReference type="EMBL" id="JBHUFA010000002">
    <property type="protein sequence ID" value="MFD1695893.1"/>
    <property type="molecule type" value="Genomic_DNA"/>
</dbReference>